<dbReference type="AlphaFoldDB" id="A0AAN9HVH0"/>
<organism evidence="2 3">
    <name type="scientific">Crotalaria pallida</name>
    <name type="common">Smooth rattlebox</name>
    <name type="synonym">Crotalaria striata</name>
    <dbReference type="NCBI Taxonomy" id="3830"/>
    <lineage>
        <taxon>Eukaryota</taxon>
        <taxon>Viridiplantae</taxon>
        <taxon>Streptophyta</taxon>
        <taxon>Embryophyta</taxon>
        <taxon>Tracheophyta</taxon>
        <taxon>Spermatophyta</taxon>
        <taxon>Magnoliopsida</taxon>
        <taxon>eudicotyledons</taxon>
        <taxon>Gunneridae</taxon>
        <taxon>Pentapetalae</taxon>
        <taxon>rosids</taxon>
        <taxon>fabids</taxon>
        <taxon>Fabales</taxon>
        <taxon>Fabaceae</taxon>
        <taxon>Papilionoideae</taxon>
        <taxon>50 kb inversion clade</taxon>
        <taxon>genistoids sensu lato</taxon>
        <taxon>core genistoids</taxon>
        <taxon>Crotalarieae</taxon>
        <taxon>Crotalaria</taxon>
    </lineage>
</organism>
<sequence length="189" mass="21401">MALLLHHHKTKLNTFTITNPSLLHRLFSTVGDGVDTPPKTPHSDPISKTSKKHSNNKRPPPSIIIIITTTATEKSKDHAIFTQRNPTQPLRVPPPHLHTSSAIVRSDFARGVGRVEEAETREKDWFWIKELSERLMRLREMEEKESKSNIKGVGVSFTDLKDSLIKMEEADKDKAKKISSRYVNCSASQ</sequence>
<name>A0AAN9HVH0_CROPI</name>
<accession>A0AAN9HVH0</accession>
<gene>
    <name evidence="2" type="ORF">RIF29_28578</name>
</gene>
<evidence type="ECO:0000313" key="2">
    <source>
        <dbReference type="EMBL" id="KAK7255174.1"/>
    </source>
</evidence>
<keyword evidence="3" id="KW-1185">Reference proteome</keyword>
<evidence type="ECO:0000313" key="3">
    <source>
        <dbReference type="Proteomes" id="UP001372338"/>
    </source>
</evidence>
<proteinExistence type="predicted"/>
<reference evidence="2 3" key="1">
    <citation type="submission" date="2024-01" db="EMBL/GenBank/DDBJ databases">
        <title>The genomes of 5 underutilized Papilionoideae crops provide insights into root nodulation and disease resistanc.</title>
        <authorList>
            <person name="Yuan L."/>
        </authorList>
    </citation>
    <scope>NUCLEOTIDE SEQUENCE [LARGE SCALE GENOMIC DNA]</scope>
    <source>
        <strain evidence="2">ZHUSHIDOU_FW_LH</strain>
        <tissue evidence="2">Leaf</tissue>
    </source>
</reference>
<comment type="caution">
    <text evidence="2">The sequence shown here is derived from an EMBL/GenBank/DDBJ whole genome shotgun (WGS) entry which is preliminary data.</text>
</comment>
<dbReference type="EMBL" id="JAYWIO010000006">
    <property type="protein sequence ID" value="KAK7255174.1"/>
    <property type="molecule type" value="Genomic_DNA"/>
</dbReference>
<dbReference type="Proteomes" id="UP001372338">
    <property type="component" value="Unassembled WGS sequence"/>
</dbReference>
<evidence type="ECO:0000256" key="1">
    <source>
        <dbReference type="SAM" id="MobiDB-lite"/>
    </source>
</evidence>
<protein>
    <submittedName>
        <fullName evidence="2">Uncharacterized protein</fullName>
    </submittedName>
</protein>
<feature type="region of interest" description="Disordered" evidence="1">
    <location>
        <begin position="32"/>
        <end position="61"/>
    </location>
</feature>